<dbReference type="PANTHER" id="PTHR43685">
    <property type="entry name" value="GLYCOSYLTRANSFERASE"/>
    <property type="match status" value="1"/>
</dbReference>
<dbReference type="AlphaFoldDB" id="A0A2B7WC30"/>
<sequence length="266" mass="30695">MAEIALLIPVYNDQVGLNQTLESLLKETKEKVDVVVVDDGSKEPIRVPKTIGIHHIIFIKSEVNKGIEHVLNLGLKYICDNGYKFVARIDAGDTIEPNRFYKQKKYMLDNPNYMLIGSNVRHTDMNGKEVFIERVPLSTDEIKKKMHINSCFPHPSVMFRTVIIEEIGVYHTNFPAAEDYEFFFRIMNKYEVSNLDEVLICKEINPNSISLSRRKRQLYSRIKIQRKYFNPLVLESYVGIVKSFILLIAPNKLIIGIKSLLSRSSN</sequence>
<dbReference type="RefSeq" id="WP_080326707.1">
    <property type="nucleotide sequence ID" value="NZ_JAAVIO010000003.1"/>
</dbReference>
<dbReference type="Gene3D" id="3.90.550.10">
    <property type="entry name" value="Spore Coat Polysaccharide Biosynthesis Protein SpsA, Chain A"/>
    <property type="match status" value="1"/>
</dbReference>
<dbReference type="PANTHER" id="PTHR43685:SF5">
    <property type="entry name" value="GLYCOSYLTRANSFERASE EPSE-RELATED"/>
    <property type="match status" value="1"/>
</dbReference>
<dbReference type="EMBL" id="NVOI01000019">
    <property type="protein sequence ID" value="PGG94126.1"/>
    <property type="molecule type" value="Genomic_DNA"/>
</dbReference>
<gene>
    <name evidence="5" type="ORF">CON73_03895</name>
</gene>
<organism evidence="5 6">
    <name type="scientific">Bacillus toyonensis</name>
    <dbReference type="NCBI Taxonomy" id="155322"/>
    <lineage>
        <taxon>Bacteria</taxon>
        <taxon>Bacillati</taxon>
        <taxon>Bacillota</taxon>
        <taxon>Bacilli</taxon>
        <taxon>Bacillales</taxon>
        <taxon>Bacillaceae</taxon>
        <taxon>Bacillus</taxon>
        <taxon>Bacillus cereus group</taxon>
    </lineage>
</organism>
<comment type="caution">
    <text evidence="5">The sequence shown here is derived from an EMBL/GenBank/DDBJ whole genome shotgun (WGS) entry which is preliminary data.</text>
</comment>
<accession>A0A2B7WC30</accession>
<dbReference type="Proteomes" id="UP000225320">
    <property type="component" value="Unassembled WGS sequence"/>
</dbReference>
<protein>
    <submittedName>
        <fullName evidence="5">Glycosyl transferase family 2</fullName>
    </submittedName>
</protein>
<evidence type="ECO:0000313" key="5">
    <source>
        <dbReference type="EMBL" id="PGG94126.1"/>
    </source>
</evidence>
<dbReference type="InterPro" id="IPR050834">
    <property type="entry name" value="Glycosyltransf_2"/>
</dbReference>
<feature type="domain" description="Glycosyltransferase 2-like" evidence="4">
    <location>
        <begin position="7"/>
        <end position="165"/>
    </location>
</feature>
<evidence type="ECO:0000256" key="2">
    <source>
        <dbReference type="ARBA" id="ARBA00022676"/>
    </source>
</evidence>
<keyword evidence="3 5" id="KW-0808">Transferase</keyword>
<keyword evidence="2" id="KW-0328">Glycosyltransferase</keyword>
<reference evidence="5 6" key="1">
    <citation type="submission" date="2017-09" db="EMBL/GenBank/DDBJ databases">
        <title>Large-scale bioinformatics analysis of Bacillus genomes uncovers conserved roles of natural products in bacterial physiology.</title>
        <authorList>
            <consortium name="Agbiome Team Llc"/>
            <person name="Bleich R.M."/>
            <person name="Grubbs K.J."/>
            <person name="Santa Maria K.C."/>
            <person name="Allen S.E."/>
            <person name="Farag S."/>
            <person name="Shank E.A."/>
            <person name="Bowers A."/>
        </authorList>
    </citation>
    <scope>NUCLEOTIDE SEQUENCE [LARGE SCALE GENOMIC DNA]</scope>
    <source>
        <strain evidence="5 6">AFS094862</strain>
    </source>
</reference>
<dbReference type="InterPro" id="IPR001173">
    <property type="entry name" value="Glyco_trans_2-like"/>
</dbReference>
<dbReference type="GO" id="GO:0016757">
    <property type="term" value="F:glycosyltransferase activity"/>
    <property type="evidence" value="ECO:0007669"/>
    <property type="project" value="UniProtKB-KW"/>
</dbReference>
<evidence type="ECO:0000256" key="3">
    <source>
        <dbReference type="ARBA" id="ARBA00022679"/>
    </source>
</evidence>
<dbReference type="InterPro" id="IPR029044">
    <property type="entry name" value="Nucleotide-diphossugar_trans"/>
</dbReference>
<dbReference type="SUPFAM" id="SSF53448">
    <property type="entry name" value="Nucleotide-diphospho-sugar transferases"/>
    <property type="match status" value="1"/>
</dbReference>
<name>A0A2B7WC30_9BACI</name>
<evidence type="ECO:0000256" key="1">
    <source>
        <dbReference type="ARBA" id="ARBA00006739"/>
    </source>
</evidence>
<evidence type="ECO:0000313" key="6">
    <source>
        <dbReference type="Proteomes" id="UP000225320"/>
    </source>
</evidence>
<evidence type="ECO:0000259" key="4">
    <source>
        <dbReference type="Pfam" id="PF00535"/>
    </source>
</evidence>
<proteinExistence type="inferred from homology"/>
<comment type="similarity">
    <text evidence="1">Belongs to the glycosyltransferase 2 family.</text>
</comment>
<dbReference type="Pfam" id="PF00535">
    <property type="entry name" value="Glycos_transf_2"/>
    <property type="match status" value="1"/>
</dbReference>